<reference evidence="1" key="2">
    <citation type="journal article" date="2015" name="Data Brief">
        <title>Shoot transcriptome of the giant reed, Arundo donax.</title>
        <authorList>
            <person name="Barrero R.A."/>
            <person name="Guerrero F.D."/>
            <person name="Moolhuijzen P."/>
            <person name="Goolsby J.A."/>
            <person name="Tidwell J."/>
            <person name="Bellgard S.E."/>
            <person name="Bellgard M.I."/>
        </authorList>
    </citation>
    <scope>NUCLEOTIDE SEQUENCE</scope>
    <source>
        <tissue evidence="1">Shoot tissue taken approximately 20 cm above the soil surface</tissue>
    </source>
</reference>
<name>A0A0A9G2C2_ARUDO</name>
<sequence>MNSHREVPECEGFHWPAPLWINPLNKHRLSFCNLRLTLPNPSDIIFFSKVSHE</sequence>
<dbReference type="EMBL" id="GBRH01181205">
    <property type="protein sequence ID" value="JAE16691.1"/>
    <property type="molecule type" value="Transcribed_RNA"/>
</dbReference>
<proteinExistence type="predicted"/>
<organism evidence="1">
    <name type="scientific">Arundo donax</name>
    <name type="common">Giant reed</name>
    <name type="synonym">Donax arundinaceus</name>
    <dbReference type="NCBI Taxonomy" id="35708"/>
    <lineage>
        <taxon>Eukaryota</taxon>
        <taxon>Viridiplantae</taxon>
        <taxon>Streptophyta</taxon>
        <taxon>Embryophyta</taxon>
        <taxon>Tracheophyta</taxon>
        <taxon>Spermatophyta</taxon>
        <taxon>Magnoliopsida</taxon>
        <taxon>Liliopsida</taxon>
        <taxon>Poales</taxon>
        <taxon>Poaceae</taxon>
        <taxon>PACMAD clade</taxon>
        <taxon>Arundinoideae</taxon>
        <taxon>Arundineae</taxon>
        <taxon>Arundo</taxon>
    </lineage>
</organism>
<evidence type="ECO:0000313" key="1">
    <source>
        <dbReference type="EMBL" id="JAE16691.1"/>
    </source>
</evidence>
<protein>
    <submittedName>
        <fullName evidence="1">Uncharacterized protein</fullName>
    </submittedName>
</protein>
<dbReference type="AlphaFoldDB" id="A0A0A9G2C2"/>
<accession>A0A0A9G2C2</accession>
<reference evidence="1" key="1">
    <citation type="submission" date="2014-09" db="EMBL/GenBank/DDBJ databases">
        <authorList>
            <person name="Magalhaes I.L.F."/>
            <person name="Oliveira U."/>
            <person name="Santos F.R."/>
            <person name="Vidigal T.H.D.A."/>
            <person name="Brescovit A.D."/>
            <person name="Santos A.J."/>
        </authorList>
    </citation>
    <scope>NUCLEOTIDE SEQUENCE</scope>
    <source>
        <tissue evidence="1">Shoot tissue taken approximately 20 cm above the soil surface</tissue>
    </source>
</reference>